<gene>
    <name evidence="1" type="ORF">PDMSB3_0058</name>
</gene>
<dbReference type="KEGG" id="pdio:PDMSB3_0058.2"/>
<dbReference type="Proteomes" id="UP000325811">
    <property type="component" value="Plasmid pI"/>
</dbReference>
<accession>A0A5Q4Z2Q7</accession>
<reference evidence="1 2" key="1">
    <citation type="submission" date="2019-08" db="EMBL/GenBank/DDBJ databases">
        <authorList>
            <person name="Herpell B J."/>
        </authorList>
    </citation>
    <scope>NUCLEOTIDE SEQUENCE [LARGE SCALE GENOMIC DNA]</scope>
    <source>
        <strain evidence="2">Msb3</strain>
        <plasmid evidence="1 2">pI</plasmid>
    </source>
</reference>
<geneLocation type="plasmid" evidence="1 2">
    <name>pI</name>
</geneLocation>
<evidence type="ECO:0000313" key="1">
    <source>
        <dbReference type="EMBL" id="VVD30894.1"/>
    </source>
</evidence>
<proteinExistence type="predicted"/>
<organism evidence="1 2">
    <name type="scientific">Paraburkholderia dioscoreae</name>
    <dbReference type="NCBI Taxonomy" id="2604047"/>
    <lineage>
        <taxon>Bacteria</taxon>
        <taxon>Pseudomonadati</taxon>
        <taxon>Pseudomonadota</taxon>
        <taxon>Betaproteobacteria</taxon>
        <taxon>Burkholderiales</taxon>
        <taxon>Burkholderiaceae</taxon>
        <taxon>Paraburkholderia</taxon>
    </lineage>
</organism>
<evidence type="ECO:0000313" key="2">
    <source>
        <dbReference type="Proteomes" id="UP000325811"/>
    </source>
</evidence>
<keyword evidence="1" id="KW-0614">Plasmid</keyword>
<name>A0A5Q4Z2Q7_9BURK</name>
<dbReference type="AlphaFoldDB" id="A0A5Q4Z2Q7"/>
<dbReference type="EMBL" id="LR699555">
    <property type="protein sequence ID" value="VVD30894.1"/>
    <property type="molecule type" value="Genomic_DNA"/>
</dbReference>
<sequence>MEAVTESEKRFGLQQGKHGLGSLPGLQIFVRASYGIEYSMLVRTEESMTTSKPRYVVRDAQGQAVRETESRLVAWWVWFSRRNFGYTAHDRRSWVEDELSWLRCGDLPSAK</sequence>
<dbReference type="RefSeq" id="WP_165189826.1">
    <property type="nucleotide sequence ID" value="NZ_LR699555.1"/>
</dbReference>
<keyword evidence="2" id="KW-1185">Reference proteome</keyword>
<protein>
    <submittedName>
        <fullName evidence="1">Uncharacterized protein</fullName>
    </submittedName>
</protein>